<keyword evidence="2" id="KW-0808">Transferase</keyword>
<organism evidence="4 5">
    <name type="scientific">Neiella litorisoli</name>
    <dbReference type="NCBI Taxonomy" id="2771431"/>
    <lineage>
        <taxon>Bacteria</taxon>
        <taxon>Pseudomonadati</taxon>
        <taxon>Pseudomonadota</taxon>
        <taxon>Gammaproteobacteria</taxon>
        <taxon>Alteromonadales</taxon>
        <taxon>Echinimonadaceae</taxon>
        <taxon>Neiella</taxon>
    </lineage>
</organism>
<dbReference type="InterPro" id="IPR050748">
    <property type="entry name" value="Glycosyltrans_8_dom-fam"/>
</dbReference>
<evidence type="ECO:0000256" key="3">
    <source>
        <dbReference type="ARBA" id="ARBA00022723"/>
    </source>
</evidence>
<dbReference type="InterPro" id="IPR002495">
    <property type="entry name" value="Glyco_trans_8"/>
</dbReference>
<dbReference type="InterPro" id="IPR029044">
    <property type="entry name" value="Nucleotide-diphossugar_trans"/>
</dbReference>
<dbReference type="GO" id="GO:0046872">
    <property type="term" value="F:metal ion binding"/>
    <property type="evidence" value="ECO:0007669"/>
    <property type="project" value="UniProtKB-KW"/>
</dbReference>
<keyword evidence="3" id="KW-0479">Metal-binding</keyword>
<gene>
    <name evidence="4" type="ORF">IC617_06575</name>
</gene>
<dbReference type="GO" id="GO:0016757">
    <property type="term" value="F:glycosyltransferase activity"/>
    <property type="evidence" value="ECO:0007669"/>
    <property type="project" value="UniProtKB-KW"/>
</dbReference>
<protein>
    <recommendedName>
        <fullName evidence="6">Glycosyltransferase family 8 protein</fullName>
    </recommendedName>
</protein>
<sequence>MTQPHIAVACCADENYVIGLSMAMVSCFAQASGDYHYKLYVIDCGLAASSITSLNDKLQQTAHRNGASFELAVLKPPAAAIANLPEHLGSWITYARFLLADMVDESTIIYLDSDILCLRGVEDFVRYQTGHEAIVGVRDPIAIVANDCPCPEHLSKPDDPYLNAGLLLLNLDWMRTNLPLSKVLQWVETIGIEQLTHADQTIINMVCQGHKTVIDKRNNWVLETVNASQLMAALPSVNIHYINRPKPWQPHRSEPRKLLANKLFIEAAAHYQIADLAAIEVNDKAWRKAQLKAAFYRLINPKRGKVYQDIVATVEHAQTTSPLLSEQHLFSNKPKS</sequence>
<reference evidence="4" key="1">
    <citation type="submission" date="2020-09" db="EMBL/GenBank/DDBJ databases">
        <title>A novel bacterium of genus Neiella, isolated from South China Sea.</title>
        <authorList>
            <person name="Huang H."/>
            <person name="Mo K."/>
            <person name="Hu Y."/>
        </authorList>
    </citation>
    <scope>NUCLEOTIDE SEQUENCE</scope>
    <source>
        <strain evidence="4">HB171785</strain>
    </source>
</reference>
<dbReference type="PANTHER" id="PTHR13778:SF47">
    <property type="entry name" value="LIPOPOLYSACCHARIDE 1,3-GALACTOSYLTRANSFERASE"/>
    <property type="match status" value="1"/>
</dbReference>
<evidence type="ECO:0000313" key="5">
    <source>
        <dbReference type="Proteomes" id="UP000638014"/>
    </source>
</evidence>
<accession>A0A8J6QQV5</accession>
<dbReference type="SUPFAM" id="SSF53448">
    <property type="entry name" value="Nucleotide-diphospho-sugar transferases"/>
    <property type="match status" value="1"/>
</dbReference>
<keyword evidence="5" id="KW-1185">Reference proteome</keyword>
<dbReference type="Proteomes" id="UP000638014">
    <property type="component" value="Unassembled WGS sequence"/>
</dbReference>
<evidence type="ECO:0000256" key="2">
    <source>
        <dbReference type="ARBA" id="ARBA00022679"/>
    </source>
</evidence>
<comment type="caution">
    <text evidence="4">The sequence shown here is derived from an EMBL/GenBank/DDBJ whole genome shotgun (WGS) entry which is preliminary data.</text>
</comment>
<name>A0A8J6QQV5_9GAMM</name>
<dbReference type="Pfam" id="PF01501">
    <property type="entry name" value="Glyco_transf_8"/>
    <property type="match status" value="1"/>
</dbReference>
<evidence type="ECO:0008006" key="6">
    <source>
        <dbReference type="Google" id="ProtNLM"/>
    </source>
</evidence>
<evidence type="ECO:0000313" key="4">
    <source>
        <dbReference type="EMBL" id="MBD1389089.1"/>
    </source>
</evidence>
<dbReference type="PANTHER" id="PTHR13778">
    <property type="entry name" value="GLYCOSYLTRANSFERASE 8 DOMAIN-CONTAINING PROTEIN"/>
    <property type="match status" value="1"/>
</dbReference>
<keyword evidence="1" id="KW-0328">Glycosyltransferase</keyword>
<dbReference type="RefSeq" id="WP_191144196.1">
    <property type="nucleotide sequence ID" value="NZ_JACXAF010000007.1"/>
</dbReference>
<evidence type="ECO:0000256" key="1">
    <source>
        <dbReference type="ARBA" id="ARBA00022676"/>
    </source>
</evidence>
<proteinExistence type="predicted"/>
<dbReference type="AlphaFoldDB" id="A0A8J6QQV5"/>
<dbReference type="Gene3D" id="3.90.550.10">
    <property type="entry name" value="Spore Coat Polysaccharide Biosynthesis Protein SpsA, Chain A"/>
    <property type="match status" value="1"/>
</dbReference>
<dbReference type="EMBL" id="JACXAF010000007">
    <property type="protein sequence ID" value="MBD1389089.1"/>
    <property type="molecule type" value="Genomic_DNA"/>
</dbReference>